<evidence type="ECO:0000313" key="16">
    <source>
        <dbReference type="Proteomes" id="UP000271974"/>
    </source>
</evidence>
<evidence type="ECO:0000256" key="3">
    <source>
        <dbReference type="ARBA" id="ARBA00022723"/>
    </source>
</evidence>
<accession>A0A433T0M1</accession>
<sequence>MSWQPEGMPQNYFNNSLHPGMYAADFEQQAFYEQQTHRDEYALGLSFANFNPQEPNVAANMFVHSFPQTMGYFPGMAVHSVPENIASPEVGVAGFNNEAQYFQGQFGVQRGTSRRGNRGGKQEYNGGRQKRNEPISAHSYNLHEYRQDTNHSYPHQRHNYYGSNSYNQDQHEQYSDNSYPHTQNYYGSNAIEGRAHMKGGNRGSNNVRGKRSHGRGEHSASNFRAKGNEMLALERKTNHNLELEQYQQNANGFTEDNNRQSAPFHREVKSEQSNARGKYGKYNSHAGSASFYKGSSQAQDQRTRATGEYPDDRTVNREHFKNERSNTTSSKQSKASDKKHTVGNKSDRPASGFSQQKLNKDNVGPFSKENDENHRDYRTRASGEYPDDRPVREHFKNGRSNTDISKHPRAFDKMQPSGNKNNRPASSFSQRKVDKDVVGPLSMEHDESQRDTLTEQLSSNKYECMVCCDNVHVEDPIWSCKNCYHVFHLPCIKKWAQSSFNQDAGNWRCPGCQNETTYIPSRYFCFCGHRKDPRYKRREIPHSCGDSCRQKRGGDCKHPCTLLCHPGPCPPCSSMVNVTCDCGKSRKNVRCSAILQFKCNQVCDKKLNCQEHKCVLLCHGDSCPPCSVSKSQQCFCAKTKRTVICGTDEYTMISFSCEKPCGRLLGCGNHVCEELCHPGECAPCSLSPSNLQFCSCGKTDIKDLDILERKTCLDPVPTCQKVCNKPMACGSALQPHLCERTCHYGECGPCNKETTLKCECGTTEKKMPCEEAVTFNRINPFKCQKRCGKKRTCGKHKCSETCCVRDIHICELVCGRKLSCGNHKCEELCHKGNCKRCLQASFDELTCYCGVAVIEPPVPCGTRRPECHRPCTRQHDCNHEVRHQCHSEEKCPPCTELTEKMCMGEHTIRKNVPCYQDMVSCGYPCDKRLPCGQHLCLKKCHRGECLEDGVTCTQPCPRPRAACNHPCGEPCHTEECPDTACKTEITISCPCGNRSAKVQCQAGGDLQSNIAQFQRLSVQSMMESGGQSIDMSQFTQMKKLNRRLECDTNCAIIERNKRLALALEIKNPDMSAKLGTPTFSEFLVDFAKKNPKFVSTVEKSFSDLVQKVKQNNQASKTHTFQSMNRVQRQFVHELAESYGCQTQSYDYEPNKNVVATAVRDKCWLPNITLSDHVLKDQMPTRLSSRMGVSLTAMKKEREEVPEKPSGSRAWETTAWRTNSSSGAAASSASSAGAGVTTTKPAAPVIDYFDFEG</sequence>
<dbReference type="InterPro" id="IPR019787">
    <property type="entry name" value="Znf_PHD-finger"/>
</dbReference>
<dbReference type="SMART" id="SM00438">
    <property type="entry name" value="ZnF_NFX"/>
    <property type="match status" value="9"/>
</dbReference>
<feature type="compositionally biased region" description="Basic and acidic residues" evidence="11">
    <location>
        <begin position="301"/>
        <end position="324"/>
    </location>
</feature>
<gene>
    <name evidence="15" type="ORF">EGW08_017144</name>
</gene>
<dbReference type="CDD" id="cd06008">
    <property type="entry name" value="NF-X1-zinc-finger"/>
    <property type="match status" value="8"/>
</dbReference>
<dbReference type="Gene3D" id="3.30.1370.50">
    <property type="entry name" value="R3H-like domain"/>
    <property type="match status" value="1"/>
</dbReference>
<evidence type="ECO:0000256" key="10">
    <source>
        <dbReference type="PROSITE-ProRule" id="PRU00175"/>
    </source>
</evidence>
<evidence type="ECO:0000259" key="13">
    <source>
        <dbReference type="PROSITE" id="PS50089"/>
    </source>
</evidence>
<feature type="compositionally biased region" description="Polar residues" evidence="11">
    <location>
        <begin position="416"/>
        <end position="430"/>
    </location>
</feature>
<dbReference type="CDD" id="cd16696">
    <property type="entry name" value="RING-CH-C4HC3_NFX1"/>
    <property type="match status" value="1"/>
</dbReference>
<keyword evidence="8" id="KW-0804">Transcription</keyword>
<dbReference type="InterPro" id="IPR036867">
    <property type="entry name" value="R3H_dom_sf"/>
</dbReference>
<feature type="region of interest" description="Disordered" evidence="11">
    <location>
        <begin position="150"/>
        <end position="227"/>
    </location>
</feature>
<comment type="subcellular location">
    <subcellularLocation>
        <location evidence="1">Nucleus</location>
    </subcellularLocation>
</comment>
<feature type="domain" description="PHD-type" evidence="12">
    <location>
        <begin position="461"/>
        <end position="515"/>
    </location>
</feature>
<dbReference type="GO" id="GO:0000977">
    <property type="term" value="F:RNA polymerase II transcription regulatory region sequence-specific DNA binding"/>
    <property type="evidence" value="ECO:0007669"/>
    <property type="project" value="TreeGrafter"/>
</dbReference>
<evidence type="ECO:0000259" key="12">
    <source>
        <dbReference type="PROSITE" id="PS50016"/>
    </source>
</evidence>
<dbReference type="GO" id="GO:0005634">
    <property type="term" value="C:nucleus"/>
    <property type="evidence" value="ECO:0007669"/>
    <property type="project" value="UniProtKB-SubCell"/>
</dbReference>
<evidence type="ECO:0000256" key="9">
    <source>
        <dbReference type="ARBA" id="ARBA00023242"/>
    </source>
</evidence>
<feature type="compositionally biased region" description="Low complexity" evidence="11">
    <location>
        <begin position="1219"/>
        <end position="1234"/>
    </location>
</feature>
<dbReference type="Pfam" id="PF01424">
    <property type="entry name" value="R3H"/>
    <property type="match status" value="1"/>
</dbReference>
<dbReference type="Proteomes" id="UP000271974">
    <property type="component" value="Unassembled WGS sequence"/>
</dbReference>
<dbReference type="STRING" id="188477.A0A433T0M1"/>
<dbReference type="InterPro" id="IPR000967">
    <property type="entry name" value="Znf_NFX1"/>
</dbReference>
<dbReference type="PANTHER" id="PTHR12360">
    <property type="entry name" value="NUCLEAR TRANSCRIPTION FACTOR, X-BOX BINDING 1 NFX1"/>
    <property type="match status" value="1"/>
</dbReference>
<dbReference type="Pfam" id="PF01422">
    <property type="entry name" value="zf-NF-X1"/>
    <property type="match status" value="7"/>
</dbReference>
<feature type="compositionally biased region" description="Basic and acidic residues" evidence="11">
    <location>
        <begin position="334"/>
        <end position="348"/>
    </location>
</feature>
<keyword evidence="7" id="KW-0805">Transcription regulation</keyword>
<evidence type="ECO:0000256" key="6">
    <source>
        <dbReference type="ARBA" id="ARBA00022833"/>
    </source>
</evidence>
<keyword evidence="5 10" id="KW-0863">Zinc-finger</keyword>
<reference evidence="15 16" key="1">
    <citation type="submission" date="2019-01" db="EMBL/GenBank/DDBJ databases">
        <title>A draft genome assembly of the solar-powered sea slug Elysia chlorotica.</title>
        <authorList>
            <person name="Cai H."/>
            <person name="Li Q."/>
            <person name="Fang X."/>
            <person name="Li J."/>
            <person name="Curtis N.E."/>
            <person name="Altenburger A."/>
            <person name="Shibata T."/>
            <person name="Feng M."/>
            <person name="Maeda T."/>
            <person name="Schwartz J.A."/>
            <person name="Shigenobu S."/>
            <person name="Lundholm N."/>
            <person name="Nishiyama T."/>
            <person name="Yang H."/>
            <person name="Hasebe M."/>
            <person name="Li S."/>
            <person name="Pierce S.K."/>
            <person name="Wang J."/>
        </authorList>
    </citation>
    <scope>NUCLEOTIDE SEQUENCE [LARGE SCALE GENOMIC DNA]</scope>
    <source>
        <strain evidence="15">EC2010</strain>
        <tissue evidence="15">Whole organism of an adult</tissue>
    </source>
</reference>
<proteinExistence type="inferred from homology"/>
<dbReference type="SUPFAM" id="SSF82708">
    <property type="entry name" value="R3H domain"/>
    <property type="match status" value="1"/>
</dbReference>
<comment type="caution">
    <text evidence="15">The sequence shown here is derived from an EMBL/GenBank/DDBJ whole genome shotgun (WGS) entry which is preliminary data.</text>
</comment>
<evidence type="ECO:0000256" key="7">
    <source>
        <dbReference type="ARBA" id="ARBA00023015"/>
    </source>
</evidence>
<protein>
    <recommendedName>
        <fullName evidence="17">Transcriptional repressor NF-X1</fullName>
    </recommendedName>
</protein>
<dbReference type="PROSITE" id="PS50089">
    <property type="entry name" value="ZF_RING_2"/>
    <property type="match status" value="1"/>
</dbReference>
<dbReference type="OrthoDB" id="6512771at2759"/>
<keyword evidence="4" id="KW-0677">Repeat</keyword>
<dbReference type="PROSITE" id="PS51061">
    <property type="entry name" value="R3H"/>
    <property type="match status" value="1"/>
</dbReference>
<feature type="compositionally biased region" description="Polar residues" evidence="11">
    <location>
        <begin position="175"/>
        <end position="187"/>
    </location>
</feature>
<name>A0A433T0M1_ELYCH</name>
<dbReference type="PANTHER" id="PTHR12360:SF12">
    <property type="entry name" value="TRANSCRIPTIONAL REPRESSOR NF-X1"/>
    <property type="match status" value="1"/>
</dbReference>
<keyword evidence="6" id="KW-0862">Zinc</keyword>
<feature type="region of interest" description="Disordered" evidence="11">
    <location>
        <begin position="253"/>
        <end position="433"/>
    </location>
</feature>
<dbReference type="EMBL" id="RQTK01000772">
    <property type="protein sequence ID" value="RUS75090.1"/>
    <property type="molecule type" value="Genomic_DNA"/>
</dbReference>
<feature type="region of interest" description="Disordered" evidence="11">
    <location>
        <begin position="106"/>
        <end position="133"/>
    </location>
</feature>
<evidence type="ECO:0000313" key="15">
    <source>
        <dbReference type="EMBL" id="RUS75090.1"/>
    </source>
</evidence>
<dbReference type="GO" id="GO:0000122">
    <property type="term" value="P:negative regulation of transcription by RNA polymerase II"/>
    <property type="evidence" value="ECO:0007669"/>
    <property type="project" value="TreeGrafter"/>
</dbReference>
<dbReference type="InterPro" id="IPR034078">
    <property type="entry name" value="NFX1_fam"/>
</dbReference>
<dbReference type="InterPro" id="IPR001841">
    <property type="entry name" value="Znf_RING"/>
</dbReference>
<keyword evidence="9" id="KW-0539">Nucleus</keyword>
<organism evidence="15 16">
    <name type="scientific">Elysia chlorotica</name>
    <name type="common">Eastern emerald elysia</name>
    <name type="synonym">Sea slug</name>
    <dbReference type="NCBI Taxonomy" id="188477"/>
    <lineage>
        <taxon>Eukaryota</taxon>
        <taxon>Metazoa</taxon>
        <taxon>Spiralia</taxon>
        <taxon>Lophotrochozoa</taxon>
        <taxon>Mollusca</taxon>
        <taxon>Gastropoda</taxon>
        <taxon>Heterobranchia</taxon>
        <taxon>Euthyneura</taxon>
        <taxon>Panpulmonata</taxon>
        <taxon>Sacoglossa</taxon>
        <taxon>Placobranchoidea</taxon>
        <taxon>Plakobranchidae</taxon>
        <taxon>Elysia</taxon>
    </lineage>
</organism>
<feature type="domain" description="R3H" evidence="14">
    <location>
        <begin position="1091"/>
        <end position="1159"/>
    </location>
</feature>
<dbReference type="GO" id="GO:0000981">
    <property type="term" value="F:DNA-binding transcription factor activity, RNA polymerase II-specific"/>
    <property type="evidence" value="ECO:0007669"/>
    <property type="project" value="TreeGrafter"/>
</dbReference>
<evidence type="ECO:0000259" key="14">
    <source>
        <dbReference type="PROSITE" id="PS51061"/>
    </source>
</evidence>
<evidence type="ECO:0008006" key="17">
    <source>
        <dbReference type="Google" id="ProtNLM"/>
    </source>
</evidence>
<evidence type="ECO:0000256" key="1">
    <source>
        <dbReference type="ARBA" id="ARBA00004123"/>
    </source>
</evidence>
<evidence type="ECO:0000256" key="5">
    <source>
        <dbReference type="ARBA" id="ARBA00022771"/>
    </source>
</evidence>
<dbReference type="PROSITE" id="PS50016">
    <property type="entry name" value="ZF_PHD_2"/>
    <property type="match status" value="1"/>
</dbReference>
<keyword evidence="16" id="KW-1185">Reference proteome</keyword>
<feature type="domain" description="RING-type" evidence="13">
    <location>
        <begin position="464"/>
        <end position="513"/>
    </location>
</feature>
<dbReference type="InterPro" id="IPR001374">
    <property type="entry name" value="R3H_dom"/>
</dbReference>
<feature type="compositionally biased region" description="Basic and acidic residues" evidence="11">
    <location>
        <begin position="368"/>
        <end position="396"/>
    </location>
</feature>
<dbReference type="SMART" id="SM00393">
    <property type="entry name" value="R3H"/>
    <property type="match status" value="1"/>
</dbReference>
<dbReference type="AlphaFoldDB" id="A0A433T0M1"/>
<dbReference type="GO" id="GO:0008270">
    <property type="term" value="F:zinc ion binding"/>
    <property type="evidence" value="ECO:0007669"/>
    <property type="project" value="UniProtKB-KW"/>
</dbReference>
<evidence type="ECO:0000256" key="2">
    <source>
        <dbReference type="ARBA" id="ARBA00007269"/>
    </source>
</evidence>
<evidence type="ECO:0000256" key="4">
    <source>
        <dbReference type="ARBA" id="ARBA00022737"/>
    </source>
</evidence>
<feature type="region of interest" description="Disordered" evidence="11">
    <location>
        <begin position="1196"/>
        <end position="1237"/>
    </location>
</feature>
<evidence type="ECO:0000256" key="8">
    <source>
        <dbReference type="ARBA" id="ARBA00023163"/>
    </source>
</evidence>
<dbReference type="SUPFAM" id="SSF57850">
    <property type="entry name" value="RING/U-box"/>
    <property type="match status" value="1"/>
</dbReference>
<keyword evidence="3" id="KW-0479">Metal-binding</keyword>
<evidence type="ECO:0000256" key="11">
    <source>
        <dbReference type="SAM" id="MobiDB-lite"/>
    </source>
</evidence>
<comment type="similarity">
    <text evidence="2">Belongs to the NFX1 family.</text>
</comment>